<dbReference type="RefSeq" id="WP_058238319.1">
    <property type="nucleotide sequence ID" value="NZ_CYPW01000004.1"/>
</dbReference>
<evidence type="ECO:0000259" key="1">
    <source>
        <dbReference type="PROSITE" id="PS51379"/>
    </source>
</evidence>
<dbReference type="OrthoDB" id="8279740at2"/>
<organism evidence="2 3">
    <name type="scientific">Shimia marina</name>
    <dbReference type="NCBI Taxonomy" id="321267"/>
    <lineage>
        <taxon>Bacteria</taxon>
        <taxon>Pseudomonadati</taxon>
        <taxon>Pseudomonadota</taxon>
        <taxon>Alphaproteobacteria</taxon>
        <taxon>Rhodobacterales</taxon>
        <taxon>Roseobacteraceae</taxon>
    </lineage>
</organism>
<evidence type="ECO:0000313" key="3">
    <source>
        <dbReference type="Proteomes" id="UP000054823"/>
    </source>
</evidence>
<name>A0A0P1F5Y8_9RHOB</name>
<protein>
    <recommendedName>
        <fullName evidence="1">4Fe-4S ferredoxin-type domain-containing protein</fullName>
    </recommendedName>
</protein>
<dbReference type="Proteomes" id="UP000054823">
    <property type="component" value="Unassembled WGS sequence"/>
</dbReference>
<proteinExistence type="predicted"/>
<dbReference type="AlphaFoldDB" id="A0A0P1F5Y8"/>
<dbReference type="PROSITE" id="PS51379">
    <property type="entry name" value="4FE4S_FER_2"/>
    <property type="match status" value="1"/>
</dbReference>
<gene>
    <name evidence="2" type="ORF">SHM7688_00373</name>
</gene>
<evidence type="ECO:0000313" key="2">
    <source>
        <dbReference type="EMBL" id="CUH50942.1"/>
    </source>
</evidence>
<sequence length="208" mass="22282">MHLAEIDRLAHAHGLHIMGTAHHKGAVVLLGTAPDFWPIFSASAEAQDGLTDPMDRWSKRVIGAIAQTLGATAQFPSDGPPFPPFIRWAFDSNRFFQSPVGMLVHDTAGMMISLRGALLFDETLPDSTPVLQSSPCSQCPAPCSTACPVNALSADAAYDVEKCHSFLDTESSQSCMTRGCIARRACPLSDGAGRSDAQSAFHMRAFHP</sequence>
<dbReference type="EMBL" id="CYPW01000004">
    <property type="protein sequence ID" value="CUH50942.1"/>
    <property type="molecule type" value="Genomic_DNA"/>
</dbReference>
<dbReference type="InterPro" id="IPR017896">
    <property type="entry name" value="4Fe4S_Fe-S-bd"/>
</dbReference>
<dbReference type="STRING" id="321267.SHM7688_00373"/>
<feature type="domain" description="4Fe-4S ferredoxin-type" evidence="1">
    <location>
        <begin position="127"/>
        <end position="157"/>
    </location>
</feature>
<accession>A0A0P1F5Y8</accession>
<reference evidence="2 3" key="1">
    <citation type="submission" date="2015-09" db="EMBL/GenBank/DDBJ databases">
        <authorList>
            <consortium name="Swine Surveillance"/>
        </authorList>
    </citation>
    <scope>NUCLEOTIDE SEQUENCE [LARGE SCALE GENOMIC DNA]</scope>
    <source>
        <strain evidence="2 3">CECT 7688</strain>
    </source>
</reference>
<keyword evidence="3" id="KW-1185">Reference proteome</keyword>